<dbReference type="GO" id="GO:0016010">
    <property type="term" value="C:dystrophin-associated glycoprotein complex"/>
    <property type="evidence" value="ECO:0007669"/>
    <property type="project" value="TreeGrafter"/>
</dbReference>
<feature type="domain" description="PH" evidence="1">
    <location>
        <begin position="60"/>
        <end position="169"/>
    </location>
</feature>
<dbReference type="AlphaFoldDB" id="A0A401Q9G8"/>
<feature type="non-terminal residue" evidence="2">
    <location>
        <position position="181"/>
    </location>
</feature>
<sequence length="181" mass="19357">RYIDLSSADGKSSVSLRVKDSATAQSWFNALHGNASALLPLVKAEMRALAGSTGIAGSKEIKHVGWLTEQVTSDVEKPVLAILTEKDLLLYTSLPQTTESLNSPNSRHPLIATRLVHSGPAKGTLLADNSDLSFVLRAGTPHGVETHLFSAEIHLDLSTWTRLLVDGCHNAAELIQEVVTG</sequence>
<dbReference type="EMBL" id="BFAA01023181">
    <property type="protein sequence ID" value="GCB82022.1"/>
    <property type="molecule type" value="Genomic_DNA"/>
</dbReference>
<dbReference type="InterPro" id="IPR041428">
    <property type="entry name" value="PHsplit_syntrophin"/>
</dbReference>
<dbReference type="SMART" id="SM00233">
    <property type="entry name" value="PH"/>
    <property type="match status" value="1"/>
</dbReference>
<dbReference type="Pfam" id="PF18012">
    <property type="entry name" value="PH_17"/>
    <property type="match status" value="1"/>
</dbReference>
<dbReference type="GO" id="GO:0031594">
    <property type="term" value="C:neuromuscular junction"/>
    <property type="evidence" value="ECO:0007669"/>
    <property type="project" value="TreeGrafter"/>
</dbReference>
<dbReference type="InterPro" id="IPR001849">
    <property type="entry name" value="PH_domain"/>
</dbReference>
<dbReference type="PROSITE" id="PS50003">
    <property type="entry name" value="PH_DOMAIN"/>
    <property type="match status" value="2"/>
</dbReference>
<dbReference type="InterPro" id="IPR015482">
    <property type="entry name" value="Syntrophin"/>
</dbReference>
<dbReference type="Proteomes" id="UP000288216">
    <property type="component" value="Unassembled WGS sequence"/>
</dbReference>
<comment type="caution">
    <text evidence="2">The sequence shown here is derived from an EMBL/GenBank/DDBJ whole genome shotgun (WGS) entry which is preliminary data.</text>
</comment>
<dbReference type="InterPro" id="IPR011993">
    <property type="entry name" value="PH-like_dom_sf"/>
</dbReference>
<proteinExistence type="predicted"/>
<dbReference type="PANTHER" id="PTHR10554:SF6">
    <property type="entry name" value="ALPHA-1-SYNTROPHIN"/>
    <property type="match status" value="1"/>
</dbReference>
<feature type="domain" description="PH" evidence="1">
    <location>
        <begin position="1"/>
        <end position="36"/>
    </location>
</feature>
<dbReference type="OrthoDB" id="409749at2759"/>
<dbReference type="Gene3D" id="2.30.29.30">
    <property type="entry name" value="Pleckstrin-homology domain (PH domain)/Phosphotyrosine-binding domain (PTB)"/>
    <property type="match status" value="1"/>
</dbReference>
<name>A0A401Q9G8_SCYTO</name>
<reference evidence="2 3" key="1">
    <citation type="journal article" date="2018" name="Nat. Ecol. Evol.">
        <title>Shark genomes provide insights into elasmobranch evolution and the origin of vertebrates.</title>
        <authorList>
            <person name="Hara Y"/>
            <person name="Yamaguchi K"/>
            <person name="Onimaru K"/>
            <person name="Kadota M"/>
            <person name="Koyanagi M"/>
            <person name="Keeley SD"/>
            <person name="Tatsumi K"/>
            <person name="Tanaka K"/>
            <person name="Motone F"/>
            <person name="Kageyama Y"/>
            <person name="Nozu R"/>
            <person name="Adachi N"/>
            <person name="Nishimura O"/>
            <person name="Nakagawa R"/>
            <person name="Tanegashima C"/>
            <person name="Kiyatake I"/>
            <person name="Matsumoto R"/>
            <person name="Murakumo K"/>
            <person name="Nishida K"/>
            <person name="Terakita A"/>
            <person name="Kuratani S"/>
            <person name="Sato K"/>
            <person name="Hyodo S Kuraku.S."/>
        </authorList>
    </citation>
    <scope>NUCLEOTIDE SEQUENCE [LARGE SCALE GENOMIC DNA]</scope>
</reference>
<dbReference type="SUPFAM" id="SSF50729">
    <property type="entry name" value="PH domain-like"/>
    <property type="match status" value="1"/>
</dbReference>
<dbReference type="PANTHER" id="PTHR10554">
    <property type="entry name" value="SYNTROPHIN"/>
    <property type="match status" value="1"/>
</dbReference>
<feature type="non-terminal residue" evidence="2">
    <location>
        <position position="1"/>
    </location>
</feature>
<accession>A0A401Q9G8</accession>
<evidence type="ECO:0000313" key="2">
    <source>
        <dbReference type="EMBL" id="GCB82022.1"/>
    </source>
</evidence>
<organism evidence="2 3">
    <name type="scientific">Scyliorhinus torazame</name>
    <name type="common">Cloudy catshark</name>
    <name type="synonym">Catulus torazame</name>
    <dbReference type="NCBI Taxonomy" id="75743"/>
    <lineage>
        <taxon>Eukaryota</taxon>
        <taxon>Metazoa</taxon>
        <taxon>Chordata</taxon>
        <taxon>Craniata</taxon>
        <taxon>Vertebrata</taxon>
        <taxon>Chondrichthyes</taxon>
        <taxon>Elasmobranchii</taxon>
        <taxon>Galeomorphii</taxon>
        <taxon>Galeoidea</taxon>
        <taxon>Carcharhiniformes</taxon>
        <taxon>Scyliorhinidae</taxon>
        <taxon>Scyliorhinus</taxon>
    </lineage>
</organism>
<keyword evidence="3" id="KW-1185">Reference proteome</keyword>
<dbReference type="STRING" id="75743.A0A401Q9G8"/>
<dbReference type="GO" id="GO:0042383">
    <property type="term" value="C:sarcolemma"/>
    <property type="evidence" value="ECO:0007669"/>
    <property type="project" value="TreeGrafter"/>
</dbReference>
<evidence type="ECO:0000259" key="1">
    <source>
        <dbReference type="PROSITE" id="PS50003"/>
    </source>
</evidence>
<dbReference type="GO" id="GO:0005198">
    <property type="term" value="F:structural molecule activity"/>
    <property type="evidence" value="ECO:0007669"/>
    <property type="project" value="InterPro"/>
</dbReference>
<gene>
    <name evidence="2" type="ORF">scyTo_0022607</name>
</gene>
<protein>
    <recommendedName>
        <fullName evidence="1">PH domain-containing protein</fullName>
    </recommendedName>
</protein>
<evidence type="ECO:0000313" key="3">
    <source>
        <dbReference type="Proteomes" id="UP000288216"/>
    </source>
</evidence>